<dbReference type="PANTHER" id="PTHR31157:SF1">
    <property type="entry name" value="SCP DOMAIN-CONTAINING PROTEIN"/>
    <property type="match status" value="1"/>
</dbReference>
<name>A0ABW3MXL7_9MICO</name>
<organism evidence="3 4">
    <name type="scientific">Terrabacter terrigena</name>
    <dbReference type="NCBI Taxonomy" id="574718"/>
    <lineage>
        <taxon>Bacteria</taxon>
        <taxon>Bacillati</taxon>
        <taxon>Actinomycetota</taxon>
        <taxon>Actinomycetes</taxon>
        <taxon>Micrococcales</taxon>
        <taxon>Intrasporangiaceae</taxon>
        <taxon>Terrabacter</taxon>
    </lineage>
</organism>
<accession>A0ABW3MXL7</accession>
<feature type="chain" id="PRO_5046440109" evidence="1">
    <location>
        <begin position="41"/>
        <end position="167"/>
    </location>
</feature>
<reference evidence="4" key="1">
    <citation type="journal article" date="2019" name="Int. J. Syst. Evol. Microbiol.">
        <title>The Global Catalogue of Microorganisms (GCM) 10K type strain sequencing project: providing services to taxonomists for standard genome sequencing and annotation.</title>
        <authorList>
            <consortium name="The Broad Institute Genomics Platform"/>
            <consortium name="The Broad Institute Genome Sequencing Center for Infectious Disease"/>
            <person name="Wu L."/>
            <person name="Ma J."/>
        </authorList>
    </citation>
    <scope>NUCLEOTIDE SEQUENCE [LARGE SCALE GENOMIC DNA]</scope>
    <source>
        <strain evidence="4">CCUG 57508</strain>
    </source>
</reference>
<feature type="signal peptide" evidence="1">
    <location>
        <begin position="1"/>
        <end position="40"/>
    </location>
</feature>
<sequence>MKTTPAPTTRARRTRPVVLAGLTAVLAGAPLATVAAPANAALTYQQQVVQLVNAQRAKVGCRALVSDARLARAAQAHSADMAKRRYFSHTSLDGRTFVQRIRAQGYTGTRLGENIAAGYRTPSSVMAAWMKSPGHRANILNCSYKAIGVGYASGGPYGAYWTQDFGG</sequence>
<dbReference type="PANTHER" id="PTHR31157">
    <property type="entry name" value="SCP DOMAIN-CONTAINING PROTEIN"/>
    <property type="match status" value="1"/>
</dbReference>
<dbReference type="CDD" id="cd05379">
    <property type="entry name" value="CAP_bacterial"/>
    <property type="match status" value="1"/>
</dbReference>
<dbReference type="InterPro" id="IPR014044">
    <property type="entry name" value="CAP_dom"/>
</dbReference>
<keyword evidence="1" id="KW-0732">Signal</keyword>
<evidence type="ECO:0000313" key="3">
    <source>
        <dbReference type="EMBL" id="MFD1054185.1"/>
    </source>
</evidence>
<dbReference type="Pfam" id="PF00188">
    <property type="entry name" value="CAP"/>
    <property type="match status" value="1"/>
</dbReference>
<dbReference type="RefSeq" id="WP_386052090.1">
    <property type="nucleotide sequence ID" value="NZ_JBHTKH010000004.1"/>
</dbReference>
<dbReference type="EMBL" id="JBHTKH010000004">
    <property type="protein sequence ID" value="MFD1054185.1"/>
    <property type="molecule type" value="Genomic_DNA"/>
</dbReference>
<keyword evidence="4" id="KW-1185">Reference proteome</keyword>
<evidence type="ECO:0000313" key="4">
    <source>
        <dbReference type="Proteomes" id="UP001597046"/>
    </source>
</evidence>
<gene>
    <name evidence="3" type="ORF">ACFQ2V_07700</name>
</gene>
<dbReference type="SUPFAM" id="SSF55797">
    <property type="entry name" value="PR-1-like"/>
    <property type="match status" value="1"/>
</dbReference>
<dbReference type="Gene3D" id="3.40.33.10">
    <property type="entry name" value="CAP"/>
    <property type="match status" value="1"/>
</dbReference>
<evidence type="ECO:0000259" key="2">
    <source>
        <dbReference type="Pfam" id="PF00188"/>
    </source>
</evidence>
<comment type="caution">
    <text evidence="3">The sequence shown here is derived from an EMBL/GenBank/DDBJ whole genome shotgun (WGS) entry which is preliminary data.</text>
</comment>
<feature type="domain" description="SCP" evidence="2">
    <location>
        <begin position="50"/>
        <end position="165"/>
    </location>
</feature>
<dbReference type="Proteomes" id="UP001597046">
    <property type="component" value="Unassembled WGS sequence"/>
</dbReference>
<protein>
    <submittedName>
        <fullName evidence="3">CAP domain-containing protein</fullName>
    </submittedName>
</protein>
<proteinExistence type="predicted"/>
<evidence type="ECO:0000256" key="1">
    <source>
        <dbReference type="SAM" id="SignalP"/>
    </source>
</evidence>
<dbReference type="InterPro" id="IPR035940">
    <property type="entry name" value="CAP_sf"/>
</dbReference>